<dbReference type="PANTHER" id="PTHR42085">
    <property type="entry name" value="F-BOX DOMAIN-CONTAINING PROTEIN"/>
    <property type="match status" value="1"/>
</dbReference>
<dbReference type="Proteomes" id="UP001056384">
    <property type="component" value="Chromosome 2"/>
</dbReference>
<keyword evidence="2" id="KW-1185">Reference proteome</keyword>
<name>A0A9Q9AMA1_9PEZI</name>
<proteinExistence type="predicted"/>
<organism evidence="1 2">
    <name type="scientific">Septoria linicola</name>
    <dbReference type="NCBI Taxonomy" id="215465"/>
    <lineage>
        <taxon>Eukaryota</taxon>
        <taxon>Fungi</taxon>
        <taxon>Dikarya</taxon>
        <taxon>Ascomycota</taxon>
        <taxon>Pezizomycotina</taxon>
        <taxon>Dothideomycetes</taxon>
        <taxon>Dothideomycetidae</taxon>
        <taxon>Mycosphaerellales</taxon>
        <taxon>Mycosphaerellaceae</taxon>
        <taxon>Septoria</taxon>
    </lineage>
</organism>
<evidence type="ECO:0000313" key="1">
    <source>
        <dbReference type="EMBL" id="USW49045.1"/>
    </source>
</evidence>
<accession>A0A9Q9AMA1</accession>
<dbReference type="OrthoDB" id="3643493at2759"/>
<dbReference type="PANTHER" id="PTHR42085:SF1">
    <property type="entry name" value="F-BOX DOMAIN-CONTAINING PROTEIN"/>
    <property type="match status" value="1"/>
</dbReference>
<evidence type="ECO:0008006" key="3">
    <source>
        <dbReference type="Google" id="ProtNLM"/>
    </source>
</evidence>
<reference evidence="1" key="1">
    <citation type="submission" date="2022-06" db="EMBL/GenBank/DDBJ databases">
        <title>Complete genome sequences of two strains of the flax pathogen Septoria linicola.</title>
        <authorList>
            <person name="Lapalu N."/>
            <person name="Simon A."/>
            <person name="Demenou B."/>
            <person name="Paumier D."/>
            <person name="Guillot M.-P."/>
            <person name="Gout L."/>
            <person name="Valade R."/>
        </authorList>
    </citation>
    <scope>NUCLEOTIDE SEQUENCE</scope>
    <source>
        <strain evidence="1">SE15195</strain>
    </source>
</reference>
<dbReference type="InterPro" id="IPR038883">
    <property type="entry name" value="AN11006-like"/>
</dbReference>
<sequence length="207" mass="23463">MGAIISFLMRKVHLVPVPLLTGPMPSPPRPQPCHLLRLPGELRTRIYELALVAETAIEITKDLNQPALLSTCKTIRGEATKMWWHENHFKITITDCDADLLAKFRALAKAHDLPEQPALHYIHPSFRGRGDWANLMRWCRTIHEGRLNAVSPETRFKDEKVVVAATTMAQTHRGLEWKHCEQALLAFRAVAGGMKAMWLRSSDSQTM</sequence>
<evidence type="ECO:0000313" key="2">
    <source>
        <dbReference type="Proteomes" id="UP001056384"/>
    </source>
</evidence>
<protein>
    <recommendedName>
        <fullName evidence="3">F-box domain-containing protein</fullName>
    </recommendedName>
</protein>
<gene>
    <name evidence="1" type="ORF">Slin15195_G023640</name>
</gene>
<dbReference type="AlphaFoldDB" id="A0A9Q9AMA1"/>
<dbReference type="EMBL" id="CP099419">
    <property type="protein sequence ID" value="USW49045.1"/>
    <property type="molecule type" value="Genomic_DNA"/>
</dbReference>